<proteinExistence type="predicted"/>
<dbReference type="EMBL" id="CP000004">
    <property type="protein sequence ID" value="AAW59621.1"/>
    <property type="molecule type" value="Genomic_DNA"/>
</dbReference>
<sequence>MTNFDRKKNQALQHLQMEIETAWINVRRSKENNARALRSFHGRQEIKVGISEDSGGDAFACQPSLATITMKWWALEVLWLTAFVFQNLGARLWRHAEDGNTSSTLEDEVHLRKGRDALAHAANLIENRESRNWPENIPHPAENKKDSERTNKVFLKALGWIELHEVAHITVDESIFSGAVNPSIAEEEYCDSYATNWVLAGNGKKLPSQREGVAVATFFLVLREVLRGRTGPTHPNSQSRVAASQISDRHGGWLAIIIDIMLQSGGHSTPALSGKEYTPKTYLRASFDAMYEALSQK</sequence>
<gene>
    <name evidence="1" type="ordered locus">GOX2555</name>
</gene>
<protein>
    <submittedName>
        <fullName evidence="1">Uncharacterized protein</fullName>
    </submittedName>
</protein>
<reference evidence="1 2" key="1">
    <citation type="journal article" date="2005" name="Nat. Biotechnol.">
        <title>Complete genome sequence of the acetic acid bacterium Gluconobacter oxydans.</title>
        <authorList>
            <person name="Prust C."/>
            <person name="Hoffmeister M."/>
            <person name="Liesegang H."/>
            <person name="Wiezer A."/>
            <person name="Fricke W.F."/>
            <person name="Ehrenreich A."/>
            <person name="Gottschalk G."/>
            <person name="Deppenmeier U."/>
        </authorList>
    </citation>
    <scope>NUCLEOTIDE SEQUENCE [LARGE SCALE GENOMIC DNA]</scope>
    <source>
        <strain evidence="2">621H</strain>
        <plasmid evidence="2">Plasmid pGOX1</plasmid>
    </source>
</reference>
<dbReference type="KEGG" id="gox:GOX2555"/>
<evidence type="ECO:0000313" key="2">
    <source>
        <dbReference type="Proteomes" id="UP000006375"/>
    </source>
</evidence>
<keyword evidence="2" id="KW-1185">Reference proteome</keyword>
<organism evidence="1 2">
    <name type="scientific">Gluconobacter oxydans (strain 621H)</name>
    <name type="common">Gluconobacter suboxydans</name>
    <dbReference type="NCBI Taxonomy" id="290633"/>
    <lineage>
        <taxon>Bacteria</taxon>
        <taxon>Pseudomonadati</taxon>
        <taxon>Pseudomonadota</taxon>
        <taxon>Alphaproteobacteria</taxon>
        <taxon>Acetobacterales</taxon>
        <taxon>Acetobacteraceae</taxon>
        <taxon>Gluconobacter</taxon>
    </lineage>
</organism>
<evidence type="ECO:0000313" key="1">
    <source>
        <dbReference type="EMBL" id="AAW59621.1"/>
    </source>
</evidence>
<accession>Q5HXY2</accession>
<geneLocation type="plasmid" evidence="1 2">
    <name>pGOX1</name>
</geneLocation>
<dbReference type="RefSeq" id="WP_011251440.1">
    <property type="nucleotide sequence ID" value="NC_006672.1"/>
</dbReference>
<dbReference type="Proteomes" id="UP000006375">
    <property type="component" value="Plasmid pGOX1"/>
</dbReference>
<dbReference type="InterPro" id="IPR019504">
    <property type="entry name" value="Peptidase_U49_Lit_pept"/>
</dbReference>
<dbReference type="Pfam" id="PF10463">
    <property type="entry name" value="Peptidase_U49"/>
    <property type="match status" value="1"/>
</dbReference>
<dbReference type="AlphaFoldDB" id="Q5HXY2"/>
<dbReference type="HOGENOM" id="CLU_936158_0_0_5"/>
<name>Q5HXY2_GLUOX</name>
<keyword evidence="1" id="KW-0614">Plasmid</keyword>
<dbReference type="NCBIfam" id="NF007238">
    <property type="entry name" value="PRK09672.1"/>
    <property type="match status" value="1"/>
</dbReference>